<dbReference type="InterPro" id="IPR015421">
    <property type="entry name" value="PyrdxlP-dep_Trfase_major"/>
</dbReference>
<proteinExistence type="predicted"/>
<reference evidence="4" key="1">
    <citation type="submission" date="2020-10" db="EMBL/GenBank/DDBJ databases">
        <authorList>
            <person name="Castelo-Branco R."/>
            <person name="Eusebio N."/>
            <person name="Adriana R."/>
            <person name="Vieira A."/>
            <person name="Brugerolle De Fraissinette N."/>
            <person name="Rezende De Castro R."/>
            <person name="Schneider M.P."/>
            <person name="Vasconcelos V."/>
            <person name="Leao P.N."/>
        </authorList>
    </citation>
    <scope>NUCLEOTIDE SEQUENCE</scope>
    <source>
        <strain evidence="4">LEGE 07157</strain>
    </source>
</reference>
<protein>
    <submittedName>
        <fullName evidence="4">Aminotransferase class V-fold PLP-dependent enzyme</fullName>
    </submittedName>
</protein>
<keyword evidence="5" id="KW-1185">Reference proteome</keyword>
<keyword evidence="4" id="KW-0032">Aminotransferase</keyword>
<dbReference type="GO" id="GO:0008483">
    <property type="term" value="F:transaminase activity"/>
    <property type="evidence" value="ECO:0007669"/>
    <property type="project" value="UniProtKB-KW"/>
</dbReference>
<organism evidence="4 5">
    <name type="scientific">Lusitaniella coriacea LEGE 07157</name>
    <dbReference type="NCBI Taxonomy" id="945747"/>
    <lineage>
        <taxon>Bacteria</taxon>
        <taxon>Bacillati</taxon>
        <taxon>Cyanobacteriota</taxon>
        <taxon>Cyanophyceae</taxon>
        <taxon>Spirulinales</taxon>
        <taxon>Lusitaniellaceae</taxon>
        <taxon>Lusitaniella</taxon>
    </lineage>
</organism>
<dbReference type="AlphaFoldDB" id="A0A8J7E0Y7"/>
<evidence type="ECO:0000259" key="3">
    <source>
        <dbReference type="PROSITE" id="PS00703"/>
    </source>
</evidence>
<dbReference type="InterPro" id="IPR052357">
    <property type="entry name" value="Orn_Lys_Arg_decarboxylase-I"/>
</dbReference>
<evidence type="ECO:0000313" key="4">
    <source>
        <dbReference type="EMBL" id="MBE9119075.1"/>
    </source>
</evidence>
<feature type="domain" description="Orn/Lys/Arg decarboxylases family 1 pyridoxal-P attachment site" evidence="3">
    <location>
        <begin position="216"/>
        <end position="230"/>
    </location>
</feature>
<evidence type="ECO:0000256" key="1">
    <source>
        <dbReference type="ARBA" id="ARBA00001933"/>
    </source>
</evidence>
<dbReference type="PANTHER" id="PTHR43277">
    <property type="entry name" value="ARGININE DECARBOXYLASE"/>
    <property type="match status" value="1"/>
</dbReference>
<evidence type="ECO:0000256" key="2">
    <source>
        <dbReference type="ARBA" id="ARBA00022898"/>
    </source>
</evidence>
<keyword evidence="4" id="KW-0808">Transferase</keyword>
<dbReference type="InterPro" id="IPR000310">
    <property type="entry name" value="Orn/Lys/Arg_deCO2ase_major_dom"/>
</dbReference>
<dbReference type="SUPFAM" id="SSF53383">
    <property type="entry name" value="PLP-dependent transferases"/>
    <property type="match status" value="1"/>
</dbReference>
<sequence length="426" mass="45892">MPLLEALRSRAQKPDAAFYAPGHKRGKGIPQALEDLLGSAVFQADLPELPELDNLFAPQGAIEAAQNLAAEAFGAEKTWFLVNGSTCGVMAAILATCGAGDKIILPRNSHQSAIAGLIHSGAIPLFINPEYDPQLDLAYSITPEAVERVLKQNPETKAIMMVYPTYHGICGDLGAIARLAHQHDIPLLVDEAHGAHFAFHPQLPPSALSFGADLSVQSTHKLLGAMTQASMLHLQGKRIDPQRLNQALQLFQSTSPSYLLLASLDAARQQMAMRGEELLSRAIAFGDRAGNQIGQISHLSVLNPLKTPKEGFSDLDRTRLTVFIHQLNLNGFDIDERLTQTLNVTAELPLPNHLTFIITHGNTATDIDQLVCAFQHIAQDSSLSSRANASTPSVSTKPCNSFNPPVPAISSWHPSMPLGSKWQCGG</sequence>
<accession>A0A8J7E0Y7</accession>
<dbReference type="InterPro" id="IPR015424">
    <property type="entry name" value="PyrdxlP-dep_Trfase"/>
</dbReference>
<dbReference type="PROSITE" id="PS00703">
    <property type="entry name" value="OKR_DC_1"/>
    <property type="match status" value="1"/>
</dbReference>
<dbReference type="Proteomes" id="UP000654482">
    <property type="component" value="Unassembled WGS sequence"/>
</dbReference>
<feature type="non-terminal residue" evidence="4">
    <location>
        <position position="426"/>
    </location>
</feature>
<evidence type="ECO:0000313" key="5">
    <source>
        <dbReference type="Proteomes" id="UP000654482"/>
    </source>
</evidence>
<comment type="caution">
    <text evidence="4">The sequence shown here is derived from an EMBL/GenBank/DDBJ whole genome shotgun (WGS) entry which is preliminary data.</text>
</comment>
<gene>
    <name evidence="4" type="ORF">IQ249_24775</name>
</gene>
<dbReference type="PANTHER" id="PTHR43277:SF4">
    <property type="entry name" value="ARGININE DECARBOXYLASE"/>
    <property type="match status" value="1"/>
</dbReference>
<name>A0A8J7E0Y7_9CYAN</name>
<dbReference type="EMBL" id="JADEWZ010000078">
    <property type="protein sequence ID" value="MBE9119075.1"/>
    <property type="molecule type" value="Genomic_DNA"/>
</dbReference>
<dbReference type="CDD" id="cd00615">
    <property type="entry name" value="Orn_deC_like"/>
    <property type="match status" value="1"/>
</dbReference>
<dbReference type="Pfam" id="PF01276">
    <property type="entry name" value="OKR_DC_1"/>
    <property type="match status" value="1"/>
</dbReference>
<comment type="cofactor">
    <cofactor evidence="1">
        <name>pyridoxal 5'-phosphate</name>
        <dbReference type="ChEBI" id="CHEBI:597326"/>
    </cofactor>
</comment>
<dbReference type="Gene3D" id="3.40.640.10">
    <property type="entry name" value="Type I PLP-dependent aspartate aminotransferase-like (Major domain)"/>
    <property type="match status" value="1"/>
</dbReference>
<keyword evidence="2" id="KW-0663">Pyridoxal phosphate</keyword>